<dbReference type="EnsemblMetazoa" id="XM_022796730">
    <property type="protein sequence ID" value="XP_022652465"/>
    <property type="gene ID" value="LOC111246702"/>
</dbReference>
<evidence type="ECO:0000256" key="5">
    <source>
        <dbReference type="SAM" id="MobiDB-lite"/>
    </source>
</evidence>
<evidence type="ECO:0000313" key="8">
    <source>
        <dbReference type="Proteomes" id="UP000594260"/>
    </source>
</evidence>
<evidence type="ECO:0000256" key="4">
    <source>
        <dbReference type="PROSITE-ProRule" id="PRU00134"/>
    </source>
</evidence>
<keyword evidence="3" id="KW-0862">Zinc</keyword>
<dbReference type="Pfam" id="PF01753">
    <property type="entry name" value="zf-MYND"/>
    <property type="match status" value="1"/>
</dbReference>
<keyword evidence="8" id="KW-1185">Reference proteome</keyword>
<dbReference type="GeneID" id="111246702"/>
<dbReference type="InterPro" id="IPR002893">
    <property type="entry name" value="Znf_MYND"/>
</dbReference>
<dbReference type="Pfam" id="PF04194">
    <property type="entry name" value="PDCD2_C"/>
    <property type="match status" value="1"/>
</dbReference>
<dbReference type="PROSITE" id="PS50865">
    <property type="entry name" value="ZF_MYND_2"/>
    <property type="match status" value="1"/>
</dbReference>
<dbReference type="Proteomes" id="UP000594260">
    <property type="component" value="Unplaced"/>
</dbReference>
<evidence type="ECO:0000256" key="1">
    <source>
        <dbReference type="ARBA" id="ARBA00022723"/>
    </source>
</evidence>
<dbReference type="OrthoDB" id="443682at2759"/>
<dbReference type="OMA" id="TVYVFCC"/>
<dbReference type="GO" id="GO:0005634">
    <property type="term" value="C:nucleus"/>
    <property type="evidence" value="ECO:0007669"/>
    <property type="project" value="TreeGrafter"/>
</dbReference>
<dbReference type="PROSITE" id="PS01360">
    <property type="entry name" value="ZF_MYND_1"/>
    <property type="match status" value="1"/>
</dbReference>
<name>A0A7M7JJL6_VARDE</name>
<dbReference type="RefSeq" id="XP_022652465.1">
    <property type="nucleotide sequence ID" value="XM_022796730.1"/>
</dbReference>
<feature type="domain" description="MYND-type" evidence="6">
    <location>
        <begin position="132"/>
        <end position="169"/>
    </location>
</feature>
<organism evidence="7 8">
    <name type="scientific">Varroa destructor</name>
    <name type="common">Honeybee mite</name>
    <dbReference type="NCBI Taxonomy" id="109461"/>
    <lineage>
        <taxon>Eukaryota</taxon>
        <taxon>Metazoa</taxon>
        <taxon>Ecdysozoa</taxon>
        <taxon>Arthropoda</taxon>
        <taxon>Chelicerata</taxon>
        <taxon>Arachnida</taxon>
        <taxon>Acari</taxon>
        <taxon>Parasitiformes</taxon>
        <taxon>Mesostigmata</taxon>
        <taxon>Gamasina</taxon>
        <taxon>Dermanyssoidea</taxon>
        <taxon>Varroidae</taxon>
        <taxon>Varroa</taxon>
    </lineage>
</organism>
<dbReference type="FunCoup" id="A0A7M7JJL6">
    <property type="interactions" value="2002"/>
</dbReference>
<keyword evidence="2 4" id="KW-0863">Zinc-finger</keyword>
<dbReference type="SUPFAM" id="SSF144232">
    <property type="entry name" value="HIT/MYND zinc finger-like"/>
    <property type="match status" value="1"/>
</dbReference>
<evidence type="ECO:0000313" key="7">
    <source>
        <dbReference type="EnsemblMetazoa" id="XP_022652465"/>
    </source>
</evidence>
<reference evidence="7" key="1">
    <citation type="submission" date="2021-01" db="UniProtKB">
        <authorList>
            <consortium name="EnsemblMetazoa"/>
        </authorList>
    </citation>
    <scope>IDENTIFICATION</scope>
</reference>
<feature type="compositionally biased region" description="Polar residues" evidence="5">
    <location>
        <begin position="253"/>
        <end position="268"/>
    </location>
</feature>
<feature type="region of interest" description="Disordered" evidence="5">
    <location>
        <begin position="253"/>
        <end position="281"/>
    </location>
</feature>
<evidence type="ECO:0000256" key="2">
    <source>
        <dbReference type="ARBA" id="ARBA00022771"/>
    </source>
</evidence>
<evidence type="ECO:0000256" key="3">
    <source>
        <dbReference type="ARBA" id="ARBA00022833"/>
    </source>
</evidence>
<dbReference type="AlphaFoldDB" id="A0A7M7JJL6"/>
<dbReference type="InParanoid" id="A0A7M7JJL6"/>
<dbReference type="InterPro" id="IPR007320">
    <property type="entry name" value="PDCD2_C"/>
</dbReference>
<accession>A0A7M7JJL6</accession>
<evidence type="ECO:0000259" key="6">
    <source>
        <dbReference type="PROSITE" id="PS50865"/>
    </source>
</evidence>
<dbReference type="GO" id="GO:0008270">
    <property type="term" value="F:zinc ion binding"/>
    <property type="evidence" value="ECO:0007669"/>
    <property type="project" value="UniProtKB-KW"/>
</dbReference>
<dbReference type="KEGG" id="vde:111246702"/>
<dbReference type="Gene3D" id="6.10.140.2220">
    <property type="match status" value="1"/>
</dbReference>
<dbReference type="PANTHER" id="PTHR12298:SF4">
    <property type="entry name" value="PROGRAMMED CELL DEATH PROTEIN 2"/>
    <property type="match status" value="1"/>
</dbReference>
<dbReference type="PANTHER" id="PTHR12298">
    <property type="entry name" value="PCDC2 PROGRAMMED CELL DEATH PROTEIN 2 -RELATED"/>
    <property type="match status" value="1"/>
</dbReference>
<keyword evidence="1" id="KW-0479">Metal-binding</keyword>
<dbReference type="GO" id="GO:0005737">
    <property type="term" value="C:cytoplasm"/>
    <property type="evidence" value="ECO:0007669"/>
    <property type="project" value="InterPro"/>
</dbReference>
<sequence length="455" mass="51620">MACPYNESRVELGFAEKTNSWQLRSKFFPSKFGGKPAWLALKKLPRTLICFCGEPLTFILQAYAPVDDHPTAFHRTLFIFGCQPCVDKKKPDSIVVFRSQLGLVNDFYPDVPAVEVEEGSESPSAADFQLLCCVCGCPGPQMCSLCKQRNYCSKQHQILDWKKAHKFVCVGVKKSDNEPGAGRDNRQQAPQITDNAEDVQLESMEIDQANTVDIDELATRMSAQSCLGKSDFTGLDSEDHSLLKVDWETSVGSGQNGMQTFTKPSTESNSKDTFAKTRKKREKPAKDYLHKGILPEFDIEMEPEEIMENEEKNDTQQDLTKYLEGLDKDSIACMKEMAHCNEKDLKEIENISKSFNDKAYKRFKKIVDHYPEQIIRYCKAGKPLWVSSQDLPKQVPSCELCGSPRIFEFQVMPHALNIAKNDLLDWGTLAVYTCAKNCNTDEYVKEFVHRQDFSQ</sequence>
<proteinExistence type="predicted"/>
<protein>
    <recommendedName>
        <fullName evidence="6">MYND-type domain-containing protein</fullName>
    </recommendedName>
</protein>